<name>A0A023J4B6_9POAL</name>
<dbReference type="PANTHER" id="PTHR33454">
    <property type="entry name" value="PROLAMIN PPROL 14P"/>
    <property type="match status" value="1"/>
</dbReference>
<keyword evidence="1" id="KW-0732">Signal</keyword>
<evidence type="ECO:0000313" key="3">
    <source>
        <dbReference type="EMBL" id="AHC92627.1"/>
    </source>
</evidence>
<dbReference type="GO" id="GO:0045735">
    <property type="term" value="F:nutrient reservoir activity"/>
    <property type="evidence" value="ECO:0007669"/>
    <property type="project" value="InterPro"/>
</dbReference>
<feature type="domain" description="Bifunctional inhibitor/plant lipid transfer protein/seed storage helical" evidence="2">
    <location>
        <begin position="63"/>
        <end position="154"/>
    </location>
</feature>
<gene>
    <name evidence="3" type="primary">Gsp-1</name>
</gene>
<dbReference type="PANTHER" id="PTHR33454:SF13">
    <property type="entry name" value="15KDA GRAIN SOFTNESS PROTEIN"/>
    <property type="match status" value="1"/>
</dbReference>
<proteinExistence type="predicted"/>
<dbReference type="InterPro" id="IPR001954">
    <property type="entry name" value="Glia_glutenin"/>
</dbReference>
<accession>A0A023J4B6</accession>
<evidence type="ECO:0000259" key="2">
    <source>
        <dbReference type="SMART" id="SM00499"/>
    </source>
</evidence>
<dbReference type="CDD" id="cd00261">
    <property type="entry name" value="AAI_SS"/>
    <property type="match status" value="1"/>
</dbReference>
<dbReference type="Gene3D" id="1.10.110.10">
    <property type="entry name" value="Plant lipid-transfer and hydrophobic proteins"/>
    <property type="match status" value="1"/>
</dbReference>
<evidence type="ECO:0000256" key="1">
    <source>
        <dbReference type="SAM" id="SignalP"/>
    </source>
</evidence>
<dbReference type="AlphaFoldDB" id="A0A023J4B6"/>
<feature type="chain" id="PRO_5001521732" evidence="1">
    <location>
        <begin position="20"/>
        <end position="164"/>
    </location>
</feature>
<dbReference type="InterPro" id="IPR036312">
    <property type="entry name" value="Bifun_inhib/LTP/seed_sf"/>
</dbReference>
<protein>
    <submittedName>
        <fullName evidence="3">Grain softness protein</fullName>
    </submittedName>
</protein>
<sequence length="164" mass="18323">MKTFFLLAFLALVVSTAIAQYAEVPSPDAQAPTADGFGEWVAIAPSASGSENCEEEQPKVDSCSDYVMDRCVMKDMPLSWFFPRTWGKRSCEEVRNQCCKQLRQTTPRCRCKAIWTSIQGDLSGFKGLQQGLKARTVQTAKSLPTKCNIDPKFCNIPITSGYYW</sequence>
<dbReference type="SUPFAM" id="SSF47699">
    <property type="entry name" value="Bifunctional inhibitor/lipid-transfer protein/seed storage 2S albumin"/>
    <property type="match status" value="1"/>
</dbReference>
<dbReference type="InterPro" id="IPR016140">
    <property type="entry name" value="Bifunc_inhib/LTP/seed_store"/>
</dbReference>
<dbReference type="EMBL" id="KF861945">
    <property type="protein sequence ID" value="AHC92627.1"/>
    <property type="molecule type" value="Genomic_DNA"/>
</dbReference>
<dbReference type="Pfam" id="PF00234">
    <property type="entry name" value="Tryp_alpha_amyl"/>
    <property type="match status" value="1"/>
</dbReference>
<dbReference type="SMART" id="SM00499">
    <property type="entry name" value="AAI"/>
    <property type="match status" value="1"/>
</dbReference>
<organism evidence="3">
    <name type="scientific">Aegilops markgrafii</name>
    <dbReference type="NCBI Taxonomy" id="4494"/>
    <lineage>
        <taxon>Eukaryota</taxon>
        <taxon>Viridiplantae</taxon>
        <taxon>Streptophyta</taxon>
        <taxon>Embryophyta</taxon>
        <taxon>Tracheophyta</taxon>
        <taxon>Spermatophyta</taxon>
        <taxon>Magnoliopsida</taxon>
        <taxon>Liliopsida</taxon>
        <taxon>Poales</taxon>
        <taxon>Poaceae</taxon>
        <taxon>BOP clade</taxon>
        <taxon>Pooideae</taxon>
        <taxon>Triticodae</taxon>
        <taxon>Triticeae</taxon>
        <taxon>Triticinae</taxon>
        <taxon>Aegilops</taxon>
    </lineage>
</organism>
<reference evidence="3" key="1">
    <citation type="submission" date="2013-11" db="EMBL/GenBank/DDBJ databases">
        <title>Allelic diversity of Gsp-1 genes in diploid species of the Aegilops genus.</title>
        <authorList>
            <person name="Cuesta S."/>
            <person name="Alvarez J.B."/>
            <person name="Guman C."/>
        </authorList>
    </citation>
    <scope>NUCLEOTIDE SEQUENCE</scope>
</reference>
<feature type="signal peptide" evidence="1">
    <location>
        <begin position="1"/>
        <end position="19"/>
    </location>
</feature>